<dbReference type="EMBL" id="JAKKDU010000002">
    <property type="protein sequence ID" value="MCF7567048.1"/>
    <property type="molecule type" value="Genomic_DNA"/>
</dbReference>
<keyword evidence="5" id="KW-0732">Signal</keyword>
<dbReference type="Pfam" id="PF00884">
    <property type="entry name" value="Sulfatase"/>
    <property type="match status" value="1"/>
</dbReference>
<keyword evidence="2" id="KW-0479">Metal-binding</keyword>
<sequence>MKSKKLISLATLMTFSFLLLAQEEIKKPNIVLIMVDDMGFSDLGCYGGEIKTPNIDKLARNGVRFSQFKNAGRCCPSRAALMTGRTQHAVGMGWMTAVDEHRPGYRGQLSNKVPTIAEILKENGYGTYLSGKWHLTLDGNFNDPKSLPNGSWPVQRGFDESYGGLDGGVKKYNDVPSLVRNTHRIDSLPADYYYTTAITNNAVSFIEKHDSKKPMFLYVAHFAPHRPLQAPKERVETCLDRYKVGYDVLRKARYKRMKEEGIITDSLELPVHQKEYNFERPDWKTLEDKKKAEWVKEMATYAAMVEIVDDGIGLIIDALKKKGIYDNTTILFLSDNGATMEGGEISKLAADLSNTPYRSYKSYVFNGGISSPFIIHNPKKYSNQKGMIKRELIHITDILPTCLSLANIEYPLTFNGSSIAPPDGISITPAMENIPLKERDLFFEHEVKSAIISNNWKLVRNTSPNSWELINLLQDPFELKDLSLLYPDKVEKLKKKWMFWANKNNVLPVQPHFGWDKRINFFKKRNPDQDGID</sequence>
<dbReference type="PANTHER" id="PTHR42693:SF53">
    <property type="entry name" value="ENDO-4-O-SULFATASE"/>
    <property type="match status" value="1"/>
</dbReference>
<proteinExistence type="inferred from homology"/>
<protein>
    <submittedName>
        <fullName evidence="7">Arylsulfatase</fullName>
    </submittedName>
</protein>
<dbReference type="InterPro" id="IPR000917">
    <property type="entry name" value="Sulfatase_N"/>
</dbReference>
<evidence type="ECO:0000256" key="3">
    <source>
        <dbReference type="ARBA" id="ARBA00022801"/>
    </source>
</evidence>
<keyword evidence="3" id="KW-0378">Hydrolase</keyword>
<keyword evidence="8" id="KW-1185">Reference proteome</keyword>
<name>A0AAE3ELB2_9FLAO</name>
<dbReference type="InterPro" id="IPR024607">
    <property type="entry name" value="Sulfatase_CS"/>
</dbReference>
<comment type="caution">
    <text evidence="7">The sequence shown here is derived from an EMBL/GenBank/DDBJ whole genome shotgun (WGS) entry which is preliminary data.</text>
</comment>
<evidence type="ECO:0000313" key="7">
    <source>
        <dbReference type="EMBL" id="MCF7567048.1"/>
    </source>
</evidence>
<dbReference type="RefSeq" id="WP_237238412.1">
    <property type="nucleotide sequence ID" value="NZ_JAKKDU010000002.1"/>
</dbReference>
<keyword evidence="4" id="KW-0106">Calcium</keyword>
<evidence type="ECO:0000256" key="2">
    <source>
        <dbReference type="ARBA" id="ARBA00022723"/>
    </source>
</evidence>
<dbReference type="Gene3D" id="3.30.1120.10">
    <property type="match status" value="1"/>
</dbReference>
<feature type="chain" id="PRO_5042035230" evidence="5">
    <location>
        <begin position="22"/>
        <end position="533"/>
    </location>
</feature>
<accession>A0AAE3ELB2</accession>
<dbReference type="CDD" id="cd16025">
    <property type="entry name" value="PAS_like"/>
    <property type="match status" value="1"/>
</dbReference>
<dbReference type="AlphaFoldDB" id="A0AAE3ELB2"/>
<dbReference type="PANTHER" id="PTHR42693">
    <property type="entry name" value="ARYLSULFATASE FAMILY MEMBER"/>
    <property type="match status" value="1"/>
</dbReference>
<organism evidence="7 8">
    <name type="scientific">Wocania arenilitoris</name>
    <dbReference type="NCBI Taxonomy" id="2044858"/>
    <lineage>
        <taxon>Bacteria</taxon>
        <taxon>Pseudomonadati</taxon>
        <taxon>Bacteroidota</taxon>
        <taxon>Flavobacteriia</taxon>
        <taxon>Flavobacteriales</taxon>
        <taxon>Flavobacteriaceae</taxon>
        <taxon>Wocania</taxon>
    </lineage>
</organism>
<evidence type="ECO:0000256" key="5">
    <source>
        <dbReference type="SAM" id="SignalP"/>
    </source>
</evidence>
<dbReference type="SUPFAM" id="SSF53649">
    <property type="entry name" value="Alkaline phosphatase-like"/>
    <property type="match status" value="1"/>
</dbReference>
<feature type="domain" description="Sulfatase N-terminal" evidence="6">
    <location>
        <begin position="28"/>
        <end position="408"/>
    </location>
</feature>
<dbReference type="Proteomes" id="UP001199795">
    <property type="component" value="Unassembled WGS sequence"/>
</dbReference>
<evidence type="ECO:0000259" key="6">
    <source>
        <dbReference type="Pfam" id="PF00884"/>
    </source>
</evidence>
<dbReference type="GO" id="GO:0004065">
    <property type="term" value="F:arylsulfatase activity"/>
    <property type="evidence" value="ECO:0007669"/>
    <property type="project" value="TreeGrafter"/>
</dbReference>
<evidence type="ECO:0000256" key="4">
    <source>
        <dbReference type="ARBA" id="ARBA00022837"/>
    </source>
</evidence>
<dbReference type="GO" id="GO:0046872">
    <property type="term" value="F:metal ion binding"/>
    <property type="evidence" value="ECO:0007669"/>
    <property type="project" value="UniProtKB-KW"/>
</dbReference>
<dbReference type="InterPro" id="IPR017850">
    <property type="entry name" value="Alkaline_phosphatase_core_sf"/>
</dbReference>
<dbReference type="Gene3D" id="3.40.720.10">
    <property type="entry name" value="Alkaline Phosphatase, subunit A"/>
    <property type="match status" value="1"/>
</dbReference>
<feature type="signal peptide" evidence="5">
    <location>
        <begin position="1"/>
        <end position="21"/>
    </location>
</feature>
<comment type="similarity">
    <text evidence="1">Belongs to the sulfatase family.</text>
</comment>
<evidence type="ECO:0000256" key="1">
    <source>
        <dbReference type="ARBA" id="ARBA00008779"/>
    </source>
</evidence>
<dbReference type="PROSITE" id="PS00149">
    <property type="entry name" value="SULFATASE_2"/>
    <property type="match status" value="1"/>
</dbReference>
<dbReference type="InterPro" id="IPR050738">
    <property type="entry name" value="Sulfatase"/>
</dbReference>
<reference evidence="7" key="1">
    <citation type="submission" date="2022-01" db="EMBL/GenBank/DDBJ databases">
        <title>Draft genome sequence of Sabulilitoribacter arenilitoris KCTC 52401.</title>
        <authorList>
            <person name="Oh J.-S."/>
        </authorList>
    </citation>
    <scope>NUCLEOTIDE SEQUENCE</scope>
    <source>
        <strain evidence="7">HMF6543</strain>
    </source>
</reference>
<evidence type="ECO:0000313" key="8">
    <source>
        <dbReference type="Proteomes" id="UP001199795"/>
    </source>
</evidence>
<gene>
    <name evidence="7" type="ORF">L3X37_01545</name>
</gene>